<dbReference type="AlphaFoldDB" id="A0A6M4MIL9"/>
<comment type="pathway">
    <text evidence="17">Glycan biosynthesis.</text>
</comment>
<protein>
    <recommendedName>
        <fullName evidence="5">serine-type D-Ala-D-Ala carboxypeptidase</fullName>
        <ecNumber evidence="5">3.4.16.4</ecNumber>
    </recommendedName>
</protein>
<dbReference type="GO" id="GO:0008658">
    <property type="term" value="F:penicillin binding"/>
    <property type="evidence" value="ECO:0007669"/>
    <property type="project" value="UniProtKB-ARBA"/>
</dbReference>
<dbReference type="InterPro" id="IPR018044">
    <property type="entry name" value="Peptidase_S11"/>
</dbReference>
<dbReference type="FunFam" id="3.40.710.10:FF:000001">
    <property type="entry name" value="D-alanyl-D-alanine serine-type carboxypeptidase"/>
    <property type="match status" value="1"/>
</dbReference>
<dbReference type="GO" id="GO:0071555">
    <property type="term" value="P:cell wall organization"/>
    <property type="evidence" value="ECO:0007669"/>
    <property type="project" value="UniProtKB-KW"/>
</dbReference>
<dbReference type="EMBL" id="CP052766">
    <property type="protein sequence ID" value="QJR82460.1"/>
    <property type="molecule type" value="Genomic_DNA"/>
</dbReference>
<evidence type="ECO:0000259" key="22">
    <source>
        <dbReference type="SMART" id="SM00936"/>
    </source>
</evidence>
<evidence type="ECO:0000256" key="20">
    <source>
        <dbReference type="RuleBase" id="RU004016"/>
    </source>
</evidence>
<keyword evidence="8 23" id="KW-0121">Carboxypeptidase</keyword>
<evidence type="ECO:0000256" key="6">
    <source>
        <dbReference type="ARBA" id="ARBA00022475"/>
    </source>
</evidence>
<comment type="function">
    <text evidence="1">Removes C-terminal D-alanyl residues from sugar-peptide cell wall precursors.</text>
</comment>
<dbReference type="SUPFAM" id="SSF56601">
    <property type="entry name" value="beta-lactamase/transpeptidase-like"/>
    <property type="match status" value="1"/>
</dbReference>
<evidence type="ECO:0000256" key="8">
    <source>
        <dbReference type="ARBA" id="ARBA00022645"/>
    </source>
</evidence>
<evidence type="ECO:0000313" key="23">
    <source>
        <dbReference type="EMBL" id="QJR82460.1"/>
    </source>
</evidence>
<dbReference type="Gene3D" id="3.40.710.10">
    <property type="entry name" value="DD-peptidase/beta-lactamase superfamily"/>
    <property type="match status" value="1"/>
</dbReference>
<dbReference type="GO" id="GO:0005886">
    <property type="term" value="C:plasma membrane"/>
    <property type="evidence" value="ECO:0007669"/>
    <property type="project" value="UniProtKB-SubCell"/>
</dbReference>
<dbReference type="SUPFAM" id="SSF69189">
    <property type="entry name" value="Penicillin-binding protein associated domain"/>
    <property type="match status" value="1"/>
</dbReference>
<dbReference type="InterPro" id="IPR012338">
    <property type="entry name" value="Beta-lactam/transpept-like"/>
</dbReference>
<dbReference type="GO" id="GO:0008360">
    <property type="term" value="P:regulation of cell shape"/>
    <property type="evidence" value="ECO:0007669"/>
    <property type="project" value="UniProtKB-KW"/>
</dbReference>
<keyword evidence="10 21" id="KW-0732">Signal</keyword>
<feature type="active site" description="Proton acceptor" evidence="18">
    <location>
        <position position="75"/>
    </location>
</feature>
<dbReference type="PRINTS" id="PR00725">
    <property type="entry name" value="DADACBPTASE1"/>
</dbReference>
<evidence type="ECO:0000256" key="7">
    <source>
        <dbReference type="ARBA" id="ARBA00022519"/>
    </source>
</evidence>
<keyword evidence="6" id="KW-1003">Cell membrane</keyword>
<dbReference type="OrthoDB" id="9795979at2"/>
<comment type="subcellular location">
    <subcellularLocation>
        <location evidence="2">Cell inner membrane</location>
        <topology evidence="2">Peripheral membrane protein</topology>
    </subcellularLocation>
</comment>
<accession>A0A6M4MIL9</accession>
<dbReference type="Proteomes" id="UP000219285">
    <property type="component" value="Chromosome"/>
</dbReference>
<keyword evidence="11" id="KW-0378">Hydrolase</keyword>
<feature type="active site" evidence="18">
    <location>
        <position position="135"/>
    </location>
</feature>
<comment type="pathway">
    <text evidence="3">Cell wall biogenesis; peptidoglycan biosynthesis.</text>
</comment>
<evidence type="ECO:0000256" key="15">
    <source>
        <dbReference type="ARBA" id="ARBA00023316"/>
    </source>
</evidence>
<evidence type="ECO:0000256" key="5">
    <source>
        <dbReference type="ARBA" id="ARBA00012448"/>
    </source>
</evidence>
<evidence type="ECO:0000256" key="10">
    <source>
        <dbReference type="ARBA" id="ARBA00022729"/>
    </source>
</evidence>
<organism evidence="23 24">
    <name type="scientific">Alteromonas pelagimontana</name>
    <dbReference type="NCBI Taxonomy" id="1858656"/>
    <lineage>
        <taxon>Bacteria</taxon>
        <taxon>Pseudomonadati</taxon>
        <taxon>Pseudomonadota</taxon>
        <taxon>Gammaproteobacteria</taxon>
        <taxon>Alteromonadales</taxon>
        <taxon>Alteromonadaceae</taxon>
        <taxon>Alteromonas/Salinimonas group</taxon>
        <taxon>Alteromonas</taxon>
    </lineage>
</organism>
<dbReference type="SMART" id="SM00936">
    <property type="entry name" value="PBP5_C"/>
    <property type="match status" value="1"/>
</dbReference>
<keyword evidence="9" id="KW-0645">Protease</keyword>
<dbReference type="Pfam" id="PF07943">
    <property type="entry name" value="PBP5_C"/>
    <property type="match status" value="1"/>
</dbReference>
<evidence type="ECO:0000256" key="19">
    <source>
        <dbReference type="PIRSR" id="PIRSR618044-2"/>
    </source>
</evidence>
<feature type="signal peptide" evidence="21">
    <location>
        <begin position="1"/>
        <end position="33"/>
    </location>
</feature>
<sequence length="397" mass="43618">MYNNINRAKSSAISKMVAACILLLTFFASFAYSATVIPPAPSVAAEGFVLMDYETGHIIAEKNADMQLDPASLTKMMTAYAIGKELEAGNISMDDIVTVSENAWAKKFPDSSKMFIEVGTQVSVADLMRGIIVQSGNDACVAMAEHVAGSESAFASMMNAHAQALGMSSSHFVNSHGLHDPEHFTTPRDMATLSRAIVAETPEIYAIYSEKEFTYNGIKQYNRNSLLWDQSLNVDGIKTGHTSDAGYSLITSAEQGGMRLISVVMGTESERARKEENKKLLRYGFRFYETITPYKAGESFVSHRIFMGDRETVDLGINQSTPITIPRGQAENLEANFELNKKLEAPLAKGQVVGKLYIQLDGEDVAEYPLVTLQEVNEGGFIDRMMDYVMLKLGLDE</sequence>
<dbReference type="GO" id="GO:0006508">
    <property type="term" value="P:proteolysis"/>
    <property type="evidence" value="ECO:0007669"/>
    <property type="project" value="UniProtKB-KW"/>
</dbReference>
<dbReference type="PANTHER" id="PTHR21581">
    <property type="entry name" value="D-ALANYL-D-ALANINE CARBOXYPEPTIDASE"/>
    <property type="match status" value="1"/>
</dbReference>
<evidence type="ECO:0000256" key="12">
    <source>
        <dbReference type="ARBA" id="ARBA00022960"/>
    </source>
</evidence>
<feature type="domain" description="Peptidase S11 D-Ala-D-Ala carboxypeptidase A C-terminal" evidence="22">
    <location>
        <begin position="288"/>
        <end position="378"/>
    </location>
</feature>
<evidence type="ECO:0000256" key="17">
    <source>
        <dbReference type="ARBA" id="ARBA00060592"/>
    </source>
</evidence>
<dbReference type="InterPro" id="IPR012907">
    <property type="entry name" value="Peptidase_S11_C"/>
</dbReference>
<comment type="similarity">
    <text evidence="4 20">Belongs to the peptidase S11 family.</text>
</comment>
<dbReference type="GO" id="GO:0009252">
    <property type="term" value="P:peptidoglycan biosynthetic process"/>
    <property type="evidence" value="ECO:0007669"/>
    <property type="project" value="UniProtKB-UniPathway"/>
</dbReference>
<name>A0A6M4MIL9_9ALTE</name>
<dbReference type="PANTHER" id="PTHR21581:SF6">
    <property type="entry name" value="TRAFFICKING PROTEIN PARTICLE COMPLEX SUBUNIT 12"/>
    <property type="match status" value="1"/>
</dbReference>
<reference evidence="24" key="1">
    <citation type="submission" date="2014-12" db="EMBL/GenBank/DDBJ databases">
        <title>Complete genome sequence of a multi-drug resistant Klebsiella pneumoniae.</title>
        <authorList>
            <person name="Hua X."/>
            <person name="Chen Q."/>
            <person name="Li X."/>
            <person name="Feng Y."/>
            <person name="Ruan Z."/>
            <person name="Yu Y."/>
        </authorList>
    </citation>
    <scope>NUCLEOTIDE SEQUENCE [LARGE SCALE GENOMIC DNA]</scope>
    <source>
        <strain evidence="24">5.12</strain>
    </source>
</reference>
<feature type="chain" id="PRO_5028950731" description="serine-type D-Ala-D-Ala carboxypeptidase" evidence="21">
    <location>
        <begin position="34"/>
        <end position="397"/>
    </location>
</feature>
<evidence type="ECO:0000256" key="4">
    <source>
        <dbReference type="ARBA" id="ARBA00007164"/>
    </source>
</evidence>
<gene>
    <name evidence="23" type="ORF">CA267_017715</name>
</gene>
<evidence type="ECO:0000256" key="1">
    <source>
        <dbReference type="ARBA" id="ARBA00003217"/>
    </source>
</evidence>
<keyword evidence="13" id="KW-0573">Peptidoglycan synthesis</keyword>
<proteinExistence type="inferred from homology"/>
<feature type="active site" description="Acyl-ester intermediate" evidence="18">
    <location>
        <position position="72"/>
    </location>
</feature>
<dbReference type="Pfam" id="PF00768">
    <property type="entry name" value="Peptidase_S11"/>
    <property type="match status" value="1"/>
</dbReference>
<evidence type="ECO:0000256" key="9">
    <source>
        <dbReference type="ARBA" id="ARBA00022670"/>
    </source>
</evidence>
<keyword evidence="14" id="KW-0472">Membrane</keyword>
<dbReference type="InterPro" id="IPR015956">
    <property type="entry name" value="Peniciliin-bd_prot_C_sf"/>
</dbReference>
<feature type="binding site" evidence="19">
    <location>
        <position position="238"/>
    </location>
    <ligand>
        <name>substrate</name>
    </ligand>
</feature>
<evidence type="ECO:0000313" key="24">
    <source>
        <dbReference type="Proteomes" id="UP000219285"/>
    </source>
</evidence>
<dbReference type="InterPro" id="IPR037167">
    <property type="entry name" value="Peptidase_S11_C_sf"/>
</dbReference>
<evidence type="ECO:0000256" key="14">
    <source>
        <dbReference type="ARBA" id="ARBA00023136"/>
    </source>
</evidence>
<evidence type="ECO:0000256" key="2">
    <source>
        <dbReference type="ARBA" id="ARBA00004417"/>
    </source>
</evidence>
<evidence type="ECO:0000256" key="13">
    <source>
        <dbReference type="ARBA" id="ARBA00022984"/>
    </source>
</evidence>
<dbReference type="Gene3D" id="2.60.410.10">
    <property type="entry name" value="D-Ala-D-Ala carboxypeptidase, C-terminal domain"/>
    <property type="match status" value="1"/>
</dbReference>
<keyword evidence="7" id="KW-0997">Cell inner membrane</keyword>
<evidence type="ECO:0000256" key="18">
    <source>
        <dbReference type="PIRSR" id="PIRSR618044-1"/>
    </source>
</evidence>
<evidence type="ECO:0000256" key="21">
    <source>
        <dbReference type="SAM" id="SignalP"/>
    </source>
</evidence>
<dbReference type="UniPathway" id="UPA00219"/>
<dbReference type="GO" id="GO:0009002">
    <property type="term" value="F:serine-type D-Ala-D-Ala carboxypeptidase activity"/>
    <property type="evidence" value="ECO:0007669"/>
    <property type="project" value="UniProtKB-EC"/>
</dbReference>
<evidence type="ECO:0000256" key="16">
    <source>
        <dbReference type="ARBA" id="ARBA00034000"/>
    </source>
</evidence>
<comment type="catalytic activity">
    <reaction evidence="16">
        <text>Preferential cleavage: (Ac)2-L-Lys-D-Ala-|-D-Ala. Also transpeptidation of peptidyl-alanyl moieties that are N-acyl substituents of D-alanine.</text>
        <dbReference type="EC" id="3.4.16.4"/>
    </reaction>
</comment>
<dbReference type="KEGG" id="apel:CA267_017715"/>
<evidence type="ECO:0000256" key="3">
    <source>
        <dbReference type="ARBA" id="ARBA00004752"/>
    </source>
</evidence>
<keyword evidence="15" id="KW-0961">Cell wall biogenesis/degradation</keyword>
<reference evidence="23 24" key="2">
    <citation type="submission" date="2020-04" db="EMBL/GenBank/DDBJ databases">
        <title>Complete genome sequence of Alteromonas pelagimontana 5.12T.</title>
        <authorList>
            <person name="Sinha R.K."/>
            <person name="Krishnan K.P."/>
            <person name="Kurian J.P."/>
        </authorList>
    </citation>
    <scope>NUCLEOTIDE SEQUENCE [LARGE SCALE GENOMIC DNA]</scope>
    <source>
        <strain evidence="23 24">5.12</strain>
    </source>
</reference>
<keyword evidence="12" id="KW-0133">Cell shape</keyword>
<keyword evidence="24" id="KW-1185">Reference proteome</keyword>
<dbReference type="EC" id="3.4.16.4" evidence="5"/>
<evidence type="ECO:0000256" key="11">
    <source>
        <dbReference type="ARBA" id="ARBA00022801"/>
    </source>
</evidence>
<dbReference type="InterPro" id="IPR001967">
    <property type="entry name" value="Peptidase_S11_N"/>
</dbReference>